<dbReference type="InterPro" id="IPR017850">
    <property type="entry name" value="Alkaline_phosphatase_core_sf"/>
</dbReference>
<protein>
    <submittedName>
        <fullName evidence="1">Predicted pyrophosphatase or phosphodiesterase, AlkP superfamily</fullName>
    </submittedName>
</protein>
<gene>
    <name evidence="1" type="ORF">SAMN05192532_102335</name>
</gene>
<dbReference type="SUPFAM" id="SSF53649">
    <property type="entry name" value="Alkaline phosphatase-like"/>
    <property type="match status" value="1"/>
</dbReference>
<dbReference type="CDD" id="cd16018">
    <property type="entry name" value="Enpp"/>
    <property type="match status" value="1"/>
</dbReference>
<dbReference type="Gene3D" id="3.40.720.10">
    <property type="entry name" value="Alkaline Phosphatase, subunit A"/>
    <property type="match status" value="1"/>
</dbReference>
<dbReference type="PANTHER" id="PTHR10151">
    <property type="entry name" value="ECTONUCLEOTIDE PYROPHOSPHATASE/PHOSPHODIESTERASE"/>
    <property type="match status" value="1"/>
</dbReference>
<dbReference type="Proteomes" id="UP000199516">
    <property type="component" value="Unassembled WGS sequence"/>
</dbReference>
<dbReference type="STRING" id="930128.SAMN05192532_102335"/>
<sequence>MERRVIMICIDGMAGYYLHDSQCKMPNLHKLLQSGVHSKNVTTSYPSSTWIANTSIVTGVHADKHGVLGNWVVDRHTKQVKQFFGDRDFNKEDVVKVPTIYDVAHDNQLNTAALCWPVTRGAEKLDWNIPEFYEQELFEEWVDEGFWNELKQAGLPVEQYGIWSKDHARGPMQDWLTTEIGKHLLKNHQPEVLLMHYLTADSFQHDYGVQTPEAYWALEYIDRMIGDLIQTLEEQSLLEETHILLVSDHGFSKVDQVFAPNVLFKQKGWLNEAEPEKSDVIAVSNGGSGYIYILNETKKETLREEVKEALQSYGCVEHVYEADAFESLHLPQEEENRFTPDFVCEVSAPYFVYYGSEGEDVLSDHPYRGMHGFLPAKEDLKALFIGAGPQFKPNQEIESMSTVDIAPTIARLLGLDMKNTDGRVLEEGLKQESFL</sequence>
<name>A0A1I2BLM8_9BACI</name>
<accession>A0A1I2BLM8</accession>
<keyword evidence="2" id="KW-1185">Reference proteome</keyword>
<evidence type="ECO:0000313" key="1">
    <source>
        <dbReference type="EMBL" id="SFE56173.1"/>
    </source>
</evidence>
<dbReference type="PANTHER" id="PTHR10151:SF120">
    <property type="entry name" value="BIS(5'-ADENOSYL)-TRIPHOSPHATASE"/>
    <property type="match status" value="1"/>
</dbReference>
<dbReference type="RefSeq" id="WP_091658751.1">
    <property type="nucleotide sequence ID" value="NZ_FONT01000002.1"/>
</dbReference>
<dbReference type="EMBL" id="FONT01000002">
    <property type="protein sequence ID" value="SFE56173.1"/>
    <property type="molecule type" value="Genomic_DNA"/>
</dbReference>
<dbReference type="GO" id="GO:0016787">
    <property type="term" value="F:hydrolase activity"/>
    <property type="evidence" value="ECO:0007669"/>
    <property type="project" value="UniProtKB-ARBA"/>
</dbReference>
<reference evidence="1 2" key="1">
    <citation type="submission" date="2016-10" db="EMBL/GenBank/DDBJ databases">
        <authorList>
            <person name="de Groot N.N."/>
        </authorList>
    </citation>
    <scope>NUCLEOTIDE SEQUENCE [LARGE SCALE GENOMIC DNA]</scope>
    <source>
        <strain evidence="1 2">DSM 23995</strain>
    </source>
</reference>
<dbReference type="OrthoDB" id="9779418at2"/>
<organism evidence="1 2">
    <name type="scientific">Alteribacillus iranensis</name>
    <dbReference type="NCBI Taxonomy" id="930128"/>
    <lineage>
        <taxon>Bacteria</taxon>
        <taxon>Bacillati</taxon>
        <taxon>Bacillota</taxon>
        <taxon>Bacilli</taxon>
        <taxon>Bacillales</taxon>
        <taxon>Bacillaceae</taxon>
        <taxon>Alteribacillus</taxon>
    </lineage>
</organism>
<proteinExistence type="predicted"/>
<dbReference type="InterPro" id="IPR002591">
    <property type="entry name" value="Phosphodiest/P_Trfase"/>
</dbReference>
<dbReference type="AlphaFoldDB" id="A0A1I2BLM8"/>
<dbReference type="Pfam" id="PF01663">
    <property type="entry name" value="Phosphodiest"/>
    <property type="match status" value="1"/>
</dbReference>
<evidence type="ECO:0000313" key="2">
    <source>
        <dbReference type="Proteomes" id="UP000199516"/>
    </source>
</evidence>